<dbReference type="PANTHER" id="PTHR23028">
    <property type="entry name" value="ACETYLTRANSFERASE"/>
    <property type="match status" value="1"/>
</dbReference>
<keyword evidence="4" id="KW-1185">Reference proteome</keyword>
<gene>
    <name evidence="3" type="ORF">bsdtw1_00292</name>
</gene>
<dbReference type="Proteomes" id="UP000580568">
    <property type="component" value="Unassembled WGS sequence"/>
</dbReference>
<name>A0A6V8SAG6_9CLOT</name>
<feature type="transmembrane region" description="Helical" evidence="1">
    <location>
        <begin position="64"/>
        <end position="82"/>
    </location>
</feature>
<feature type="transmembrane region" description="Helical" evidence="1">
    <location>
        <begin position="208"/>
        <end position="234"/>
    </location>
</feature>
<feature type="transmembrane region" description="Helical" evidence="1">
    <location>
        <begin position="103"/>
        <end position="125"/>
    </location>
</feature>
<feature type="transmembrane region" description="Helical" evidence="1">
    <location>
        <begin position="179"/>
        <end position="196"/>
    </location>
</feature>
<organism evidence="3 4">
    <name type="scientific">Clostridium fungisolvens</name>
    <dbReference type="NCBI Taxonomy" id="1604897"/>
    <lineage>
        <taxon>Bacteria</taxon>
        <taxon>Bacillati</taxon>
        <taxon>Bacillota</taxon>
        <taxon>Clostridia</taxon>
        <taxon>Eubacteriales</taxon>
        <taxon>Clostridiaceae</taxon>
        <taxon>Clostridium</taxon>
    </lineage>
</organism>
<feature type="domain" description="Acyltransferase 3" evidence="2">
    <location>
        <begin position="17"/>
        <end position="377"/>
    </location>
</feature>
<proteinExistence type="predicted"/>
<feature type="transmembrane region" description="Helical" evidence="1">
    <location>
        <begin position="283"/>
        <end position="306"/>
    </location>
</feature>
<evidence type="ECO:0000259" key="2">
    <source>
        <dbReference type="Pfam" id="PF01757"/>
    </source>
</evidence>
<accession>A0A6V8SAG6</accession>
<evidence type="ECO:0000313" key="4">
    <source>
        <dbReference type="Proteomes" id="UP000580568"/>
    </source>
</evidence>
<evidence type="ECO:0000256" key="1">
    <source>
        <dbReference type="SAM" id="Phobius"/>
    </source>
</evidence>
<dbReference type="RefSeq" id="WP_183275813.1">
    <property type="nucleotide sequence ID" value="NZ_BLZR01000001.1"/>
</dbReference>
<sequence>MNDLIKRVFRINNSNISELDAMRGIAVLLVFFYHIMGVAGIRTLSIRKFNVAPFMMWGHLGVDIFYILSGFLLFLPFGKAYYNNTSVNLKDYFIKRALRILPAFYFFIIIYVFCVNTDLLTKSGFKSILGNMMFLQNYPVFNIKVFNDTTWTLAVEVQFYIILPIIAKFFTGNKAKKSFIISIIIVMIYRLAVTAIIKPTMVVSDTRYYMACEANILGCFDNFAIGMLISNLYIKNSLNITEIKISKIINVCKKLSLVSPLVFTFLMYNYYNSSFNSSMFHNIFFSFFFDITLYLFVASIIVVALFSEGKLINSVLNNRILIFMGTISYSIYIWHLFFQQRLNNIPFIISSTSLQTKYIKLFLVSVIFIIPFSALMYLLVERPFIDLSKKLFSRKKEGSKNDNEYLSC</sequence>
<keyword evidence="1" id="KW-0472">Membrane</keyword>
<feature type="transmembrane region" description="Helical" evidence="1">
    <location>
        <begin position="318"/>
        <end position="338"/>
    </location>
</feature>
<comment type="caution">
    <text evidence="3">The sequence shown here is derived from an EMBL/GenBank/DDBJ whole genome shotgun (WGS) entry which is preliminary data.</text>
</comment>
<dbReference type="GO" id="GO:0000271">
    <property type="term" value="P:polysaccharide biosynthetic process"/>
    <property type="evidence" value="ECO:0007669"/>
    <property type="project" value="TreeGrafter"/>
</dbReference>
<keyword evidence="1" id="KW-1133">Transmembrane helix</keyword>
<keyword evidence="1" id="KW-0812">Transmembrane</keyword>
<feature type="transmembrane region" description="Helical" evidence="1">
    <location>
        <begin position="358"/>
        <end position="380"/>
    </location>
</feature>
<evidence type="ECO:0000313" key="3">
    <source>
        <dbReference type="EMBL" id="GFP74247.1"/>
    </source>
</evidence>
<dbReference type="InterPro" id="IPR002656">
    <property type="entry name" value="Acyl_transf_3_dom"/>
</dbReference>
<protein>
    <recommendedName>
        <fullName evidence="2">Acyltransferase 3 domain-containing protein</fullName>
    </recommendedName>
</protein>
<dbReference type="Pfam" id="PF01757">
    <property type="entry name" value="Acyl_transf_3"/>
    <property type="match status" value="1"/>
</dbReference>
<dbReference type="PANTHER" id="PTHR23028:SF53">
    <property type="entry name" value="ACYL_TRANSF_3 DOMAIN-CONTAINING PROTEIN"/>
    <property type="match status" value="1"/>
</dbReference>
<dbReference type="InterPro" id="IPR050879">
    <property type="entry name" value="Acyltransferase_3"/>
</dbReference>
<dbReference type="GO" id="GO:0016020">
    <property type="term" value="C:membrane"/>
    <property type="evidence" value="ECO:0007669"/>
    <property type="project" value="TreeGrafter"/>
</dbReference>
<reference evidence="3 4" key="1">
    <citation type="submission" date="2020-07" db="EMBL/GenBank/DDBJ databases">
        <title>A new beta-1,3-glucan-decomposing anaerobic bacterium isolated from anoxic soil subjected to biological soil disinfestation.</title>
        <authorList>
            <person name="Ueki A."/>
            <person name="Tonouchi A."/>
        </authorList>
    </citation>
    <scope>NUCLEOTIDE SEQUENCE [LARGE SCALE GENOMIC DNA]</scope>
    <source>
        <strain evidence="3 4">TW1</strain>
    </source>
</reference>
<feature type="transmembrane region" description="Helical" evidence="1">
    <location>
        <begin position="145"/>
        <end position="167"/>
    </location>
</feature>
<dbReference type="AlphaFoldDB" id="A0A6V8SAG6"/>
<dbReference type="GO" id="GO:0016747">
    <property type="term" value="F:acyltransferase activity, transferring groups other than amino-acyl groups"/>
    <property type="evidence" value="ECO:0007669"/>
    <property type="project" value="InterPro"/>
</dbReference>
<dbReference type="EMBL" id="BLZR01000001">
    <property type="protein sequence ID" value="GFP74247.1"/>
    <property type="molecule type" value="Genomic_DNA"/>
</dbReference>
<feature type="transmembrane region" description="Helical" evidence="1">
    <location>
        <begin position="21"/>
        <end position="44"/>
    </location>
</feature>
<feature type="transmembrane region" description="Helical" evidence="1">
    <location>
        <begin position="255"/>
        <end position="271"/>
    </location>
</feature>